<dbReference type="AlphaFoldDB" id="M0KPA0"/>
<feature type="transmembrane region" description="Helical" evidence="1">
    <location>
        <begin position="48"/>
        <end position="66"/>
    </location>
</feature>
<organism evidence="2 3">
    <name type="scientific">Haloarcula marismortui ATCC 33799</name>
    <dbReference type="NCBI Taxonomy" id="662475"/>
    <lineage>
        <taxon>Archaea</taxon>
        <taxon>Methanobacteriati</taxon>
        <taxon>Methanobacteriota</taxon>
        <taxon>Stenosarchaea group</taxon>
        <taxon>Halobacteria</taxon>
        <taxon>Halobacteriales</taxon>
        <taxon>Haloarculaceae</taxon>
        <taxon>Haloarcula</taxon>
    </lineage>
</organism>
<dbReference type="Proteomes" id="UP000011687">
    <property type="component" value="Unassembled WGS sequence"/>
</dbReference>
<accession>M0KPA0</accession>
<comment type="caution">
    <text evidence="2">The sequence shown here is derived from an EMBL/GenBank/DDBJ whole genome shotgun (WGS) entry which is preliminary data.</text>
</comment>
<reference evidence="2 3" key="1">
    <citation type="journal article" date="2014" name="PLoS Genet.">
        <title>Phylogenetically driven sequencing of extremely halophilic archaea reveals strategies for static and dynamic osmo-response.</title>
        <authorList>
            <person name="Becker E.A."/>
            <person name="Seitzer P.M."/>
            <person name="Tritt A."/>
            <person name="Larsen D."/>
            <person name="Krusor M."/>
            <person name="Yao A.I."/>
            <person name="Wu D."/>
            <person name="Madern D."/>
            <person name="Eisen J.A."/>
            <person name="Darling A.E."/>
            <person name="Facciotti M.T."/>
        </authorList>
    </citation>
    <scope>NUCLEOTIDE SEQUENCE [LARGE SCALE GENOMIC DNA]</scope>
    <source>
        <strain evidence="2 3">ATCC 33799</strain>
    </source>
</reference>
<gene>
    <name evidence="2" type="ORF">C435_06368</name>
</gene>
<feature type="transmembrane region" description="Helical" evidence="1">
    <location>
        <begin position="72"/>
        <end position="92"/>
    </location>
</feature>
<feature type="transmembrane region" description="Helical" evidence="1">
    <location>
        <begin position="20"/>
        <end position="41"/>
    </location>
</feature>
<dbReference type="InterPro" id="IPR058357">
    <property type="entry name" value="DUF8044"/>
</dbReference>
<keyword evidence="1" id="KW-1133">Transmembrane helix</keyword>
<evidence type="ECO:0000313" key="2">
    <source>
        <dbReference type="EMBL" id="EMA21605.1"/>
    </source>
</evidence>
<dbReference type="RefSeq" id="WP_007188535.1">
    <property type="nucleotide sequence ID" value="NZ_AOLS01000034.1"/>
</dbReference>
<evidence type="ECO:0000313" key="3">
    <source>
        <dbReference type="Proteomes" id="UP000011687"/>
    </source>
</evidence>
<keyword evidence="3" id="KW-1185">Reference proteome</keyword>
<evidence type="ECO:0000256" key="1">
    <source>
        <dbReference type="SAM" id="Phobius"/>
    </source>
</evidence>
<dbReference type="PATRIC" id="fig|662475.6.peg.1229"/>
<keyword evidence="1" id="KW-0812">Transmembrane</keyword>
<proteinExistence type="predicted"/>
<protein>
    <recommendedName>
        <fullName evidence="4">Transmembrane protein</fullName>
    </recommendedName>
</protein>
<name>M0KPA0_9EURY</name>
<sequence length="100" mass="11370">MSMNEWVSSMSVSVPTRSRFRWFLVSFVTLGIVSSVALWAVGITGAEIYLVAMFLALLVTSELFPPVADEQWWRWLLLVKLAGWLVTLYVLFERVSGVIQ</sequence>
<dbReference type="Pfam" id="PF26161">
    <property type="entry name" value="DUF8044"/>
    <property type="match status" value="1"/>
</dbReference>
<dbReference type="EMBL" id="AOLS01000034">
    <property type="protein sequence ID" value="EMA21605.1"/>
    <property type="molecule type" value="Genomic_DNA"/>
</dbReference>
<keyword evidence="1" id="KW-0472">Membrane</keyword>
<evidence type="ECO:0008006" key="4">
    <source>
        <dbReference type="Google" id="ProtNLM"/>
    </source>
</evidence>